<name>C7ZR26_FUSV7</name>
<protein>
    <submittedName>
        <fullName evidence="2">Uncharacterized protein</fullName>
    </submittedName>
</protein>
<dbReference type="KEGG" id="nhe:NECHADRAFT_89411"/>
<feature type="region of interest" description="Disordered" evidence="1">
    <location>
        <begin position="91"/>
        <end position="223"/>
    </location>
</feature>
<proteinExistence type="predicted"/>
<reference evidence="2 3" key="1">
    <citation type="journal article" date="2009" name="PLoS Genet.">
        <title>The genome of Nectria haematococca: contribution of supernumerary chromosomes to gene expansion.</title>
        <authorList>
            <person name="Coleman J.J."/>
            <person name="Rounsley S.D."/>
            <person name="Rodriguez-Carres M."/>
            <person name="Kuo A."/>
            <person name="Wasmann C.C."/>
            <person name="Grimwood J."/>
            <person name="Schmutz J."/>
            <person name="Taga M."/>
            <person name="White G.J."/>
            <person name="Zhou S."/>
            <person name="Schwartz D.C."/>
            <person name="Freitag M."/>
            <person name="Ma L.J."/>
            <person name="Danchin E.G."/>
            <person name="Henrissat B."/>
            <person name="Coutinho P.M."/>
            <person name="Nelson D.R."/>
            <person name="Straney D."/>
            <person name="Napoli C.A."/>
            <person name="Barker B.M."/>
            <person name="Gribskov M."/>
            <person name="Rep M."/>
            <person name="Kroken S."/>
            <person name="Molnar I."/>
            <person name="Rensing C."/>
            <person name="Kennell J.C."/>
            <person name="Zamora J."/>
            <person name="Farman M.L."/>
            <person name="Selker E.U."/>
            <person name="Salamov A."/>
            <person name="Shapiro H."/>
            <person name="Pangilinan J."/>
            <person name="Lindquist E."/>
            <person name="Lamers C."/>
            <person name="Grigoriev I.V."/>
            <person name="Geiser D.M."/>
            <person name="Covert S.F."/>
            <person name="Temporini E."/>
            <person name="Vanetten H.D."/>
        </authorList>
    </citation>
    <scope>NUCLEOTIDE SEQUENCE [LARGE SCALE GENOMIC DNA]</scope>
    <source>
        <strain evidence="3">ATCC MYA-4622 / CBS 123669 / FGSC 9596 / NRRL 45880 / 77-13-4</strain>
    </source>
</reference>
<feature type="compositionally biased region" description="Acidic residues" evidence="1">
    <location>
        <begin position="109"/>
        <end position="118"/>
    </location>
</feature>
<evidence type="ECO:0000313" key="3">
    <source>
        <dbReference type="Proteomes" id="UP000005206"/>
    </source>
</evidence>
<dbReference type="EMBL" id="GG699025">
    <property type="protein sequence ID" value="EEU33535.1"/>
    <property type="molecule type" value="Genomic_DNA"/>
</dbReference>
<evidence type="ECO:0000313" key="2">
    <source>
        <dbReference type="EMBL" id="EEU33535.1"/>
    </source>
</evidence>
<feature type="region of interest" description="Disordered" evidence="1">
    <location>
        <begin position="252"/>
        <end position="280"/>
    </location>
</feature>
<dbReference type="InParanoid" id="C7ZR26"/>
<sequence>MGAESYVKTRLTARQLQRFYAEHQRNGPLANAEKITAEDLRLASLIEPDWQNTYATEDEPDWPEKYATSANSFNGVLGQFRNHAKKLEKAALLGGAPTEKKRDENTEAPVDDIVDEDPTPGFCSKDQDVDCPQEQECQYETPSDSAAPQTQTNLTGSSSKAETPDEPEDHRRVIFAEPKGLAIRSVSSIGPPSSTKRKQDFPAEAPKSMDETRPEAQLVAEDEGKGRLALGAVAERDDYYLHAEGEYSTDYARRVSSSMSSATAHPMVSCKPQREDGLHESSWRENHDHFVSFDDLQKHTGSRGSGSLEGEWTENQQRLNLEAHDGEQWDPQQLRQRHKTMGVRRQESVRAQRLKGQTEGHEGDGDREQEVPTILTEENLRRFWRLRNKAMEREHAARE</sequence>
<dbReference type="eggNOG" id="ENOG502T5WD">
    <property type="taxonomic scope" value="Eukaryota"/>
</dbReference>
<feature type="compositionally biased region" description="Polar residues" evidence="1">
    <location>
        <begin position="135"/>
        <end position="161"/>
    </location>
</feature>
<gene>
    <name evidence="2" type="ORF">NECHADRAFT_89411</name>
</gene>
<feature type="compositionally biased region" description="Basic and acidic residues" evidence="1">
    <location>
        <begin position="197"/>
        <end position="214"/>
    </location>
</feature>
<feature type="compositionally biased region" description="Basic and acidic residues" evidence="1">
    <location>
        <begin position="344"/>
        <end position="370"/>
    </location>
</feature>
<organism evidence="2 3">
    <name type="scientific">Fusarium vanettenii (strain ATCC MYA-4622 / CBS 123669 / FGSC 9596 / NRRL 45880 / 77-13-4)</name>
    <name type="common">Fusarium solani subsp. pisi</name>
    <dbReference type="NCBI Taxonomy" id="660122"/>
    <lineage>
        <taxon>Eukaryota</taxon>
        <taxon>Fungi</taxon>
        <taxon>Dikarya</taxon>
        <taxon>Ascomycota</taxon>
        <taxon>Pezizomycotina</taxon>
        <taxon>Sordariomycetes</taxon>
        <taxon>Hypocreomycetidae</taxon>
        <taxon>Hypocreales</taxon>
        <taxon>Nectriaceae</taxon>
        <taxon>Fusarium</taxon>
        <taxon>Fusarium solani species complex</taxon>
        <taxon>Fusarium vanettenii</taxon>
    </lineage>
</organism>
<dbReference type="VEuPathDB" id="FungiDB:NECHADRAFT_89411"/>
<evidence type="ECO:0000256" key="1">
    <source>
        <dbReference type="SAM" id="MobiDB-lite"/>
    </source>
</evidence>
<feature type="region of interest" description="Disordered" evidence="1">
    <location>
        <begin position="323"/>
        <end position="374"/>
    </location>
</feature>
<feature type="compositionally biased region" description="Polar residues" evidence="1">
    <location>
        <begin position="185"/>
        <end position="194"/>
    </location>
</feature>
<accession>C7ZR26</accession>
<dbReference type="AlphaFoldDB" id="C7ZR26"/>
<dbReference type="GeneID" id="9666767"/>
<dbReference type="Proteomes" id="UP000005206">
    <property type="component" value="Unassembled WGS sequence"/>
</dbReference>
<dbReference type="OrthoDB" id="5014553at2759"/>
<dbReference type="HOGENOM" id="CLU_690960_0_0_1"/>
<dbReference type="RefSeq" id="XP_003039248.1">
    <property type="nucleotide sequence ID" value="XM_003039202.1"/>
</dbReference>
<keyword evidence="3" id="KW-1185">Reference proteome</keyword>